<dbReference type="GO" id="GO:0016787">
    <property type="term" value="F:hydrolase activity"/>
    <property type="evidence" value="ECO:0007669"/>
    <property type="project" value="InterPro"/>
</dbReference>
<evidence type="ECO:0000256" key="1">
    <source>
        <dbReference type="SAM" id="MobiDB-lite"/>
    </source>
</evidence>
<sequence>MASSSAAPRPPGQEMESSSSAPAITTTKGKLYAIGDIHLAFADNRVAWSKLAPHPGDGLILCGDVGESEDHLRSAFSKAIACFDTVWWCPGNHELYTLRGKGSGARGEHKYQECVAIAREYNVLTPEDDFAVWNGEGGPAVVAPLFTLYDYSFRPDDVSIEGAVEWANEKDTVATDEFMLHPDPHATRQDWCWALVHKFETKLGAARARFPSLPLVIANHWQLREDLVNLPLIPRFSLWCGTKLTDDWHRRFGAKVVISGHIHIRRTDWRDGCRFEEVSLGYPRQWKKCADMGKGVNELLREILPGPPVPESPNVPTQWRVYG</sequence>
<dbReference type="InterPro" id="IPR004843">
    <property type="entry name" value="Calcineurin-like_PHP"/>
</dbReference>
<dbReference type="Proteomes" id="UP000315783">
    <property type="component" value="Unassembled WGS sequence"/>
</dbReference>
<dbReference type="Gene3D" id="3.60.21.10">
    <property type="match status" value="1"/>
</dbReference>
<evidence type="ECO:0000313" key="4">
    <source>
        <dbReference type="Proteomes" id="UP000315783"/>
    </source>
</evidence>
<evidence type="ECO:0000259" key="2">
    <source>
        <dbReference type="Pfam" id="PF00149"/>
    </source>
</evidence>
<protein>
    <submittedName>
        <fullName evidence="3">Ser/Thr protein phosphatase family protein</fullName>
    </submittedName>
</protein>
<dbReference type="AlphaFoldDB" id="A0A545UMZ5"/>
<dbReference type="InterPro" id="IPR029052">
    <property type="entry name" value="Metallo-depent_PP-like"/>
</dbReference>
<accession>A0A545UMZ5</accession>
<proteinExistence type="predicted"/>
<dbReference type="PANTHER" id="PTHR36492">
    <property type="match status" value="1"/>
</dbReference>
<dbReference type="InterPro" id="IPR052963">
    <property type="entry name" value="Pantetheine_PDE"/>
</dbReference>
<dbReference type="PANTHER" id="PTHR36492:SF2">
    <property type="entry name" value="[ACYL-CARRIER-PROTEIN] PHOSPHODIESTERASE PPTH"/>
    <property type="match status" value="1"/>
</dbReference>
<name>A0A545UMZ5_9HYPO</name>
<evidence type="ECO:0000313" key="3">
    <source>
        <dbReference type="EMBL" id="TQV90831.1"/>
    </source>
</evidence>
<organism evidence="3 4">
    <name type="scientific">Cordyceps javanica</name>
    <dbReference type="NCBI Taxonomy" id="43265"/>
    <lineage>
        <taxon>Eukaryota</taxon>
        <taxon>Fungi</taxon>
        <taxon>Dikarya</taxon>
        <taxon>Ascomycota</taxon>
        <taxon>Pezizomycotina</taxon>
        <taxon>Sordariomycetes</taxon>
        <taxon>Hypocreomycetidae</taxon>
        <taxon>Hypocreales</taxon>
        <taxon>Cordycipitaceae</taxon>
        <taxon>Cordyceps</taxon>
    </lineage>
</organism>
<dbReference type="SUPFAM" id="SSF56300">
    <property type="entry name" value="Metallo-dependent phosphatases"/>
    <property type="match status" value="1"/>
</dbReference>
<feature type="region of interest" description="Disordered" evidence="1">
    <location>
        <begin position="1"/>
        <end position="22"/>
    </location>
</feature>
<dbReference type="EMBL" id="SPUK01000023">
    <property type="protein sequence ID" value="TQV90831.1"/>
    <property type="molecule type" value="Genomic_DNA"/>
</dbReference>
<gene>
    <name evidence="3" type="ORF">IF1G_10574</name>
</gene>
<dbReference type="Pfam" id="PF00149">
    <property type="entry name" value="Metallophos"/>
    <property type="match status" value="1"/>
</dbReference>
<dbReference type="STRING" id="43265.A0A545UMZ5"/>
<reference evidence="3 4" key="1">
    <citation type="journal article" date="2019" name="Appl. Microbiol. Biotechnol.">
        <title>Genome sequence of Isaria javanica and comparative genome analysis insights into family S53 peptidase evolution in fungal entomopathogens.</title>
        <authorList>
            <person name="Lin R."/>
            <person name="Zhang X."/>
            <person name="Xin B."/>
            <person name="Zou M."/>
            <person name="Gao Y."/>
            <person name="Qin F."/>
            <person name="Hu Q."/>
            <person name="Xie B."/>
            <person name="Cheng X."/>
        </authorList>
    </citation>
    <scope>NUCLEOTIDE SEQUENCE [LARGE SCALE GENOMIC DNA]</scope>
    <source>
        <strain evidence="3 4">IJ1G</strain>
    </source>
</reference>
<keyword evidence="4" id="KW-1185">Reference proteome</keyword>
<comment type="caution">
    <text evidence="3">The sequence shown here is derived from an EMBL/GenBank/DDBJ whole genome shotgun (WGS) entry which is preliminary data.</text>
</comment>
<feature type="domain" description="Calcineurin-like phosphoesterase" evidence="2">
    <location>
        <begin position="30"/>
        <end position="264"/>
    </location>
</feature>
<dbReference type="OrthoDB" id="550558at2759"/>